<evidence type="ECO:0008006" key="4">
    <source>
        <dbReference type="Google" id="ProtNLM"/>
    </source>
</evidence>
<evidence type="ECO:0000313" key="2">
    <source>
        <dbReference type="EMBL" id="UXX80527.1"/>
    </source>
</evidence>
<name>A0ABY6D2Y8_9BACT</name>
<evidence type="ECO:0000313" key="3">
    <source>
        <dbReference type="Proteomes" id="UP001062165"/>
    </source>
</evidence>
<dbReference type="Proteomes" id="UP001062165">
    <property type="component" value="Chromosome"/>
</dbReference>
<feature type="signal peptide" evidence="1">
    <location>
        <begin position="1"/>
        <end position="21"/>
    </location>
</feature>
<proteinExistence type="predicted"/>
<reference evidence="2" key="1">
    <citation type="submission" date="2022-10" db="EMBL/GenBank/DDBJ databases">
        <title>Comparative genomics and taxonomic characterization of three novel marine species of genus Reichenbachiella exhibiting antioxidant and polysaccharide degradation activities.</title>
        <authorList>
            <person name="Muhammad N."/>
            <person name="Lee Y.-J."/>
            <person name="Ko J."/>
            <person name="Kim S.-G."/>
        </authorList>
    </citation>
    <scope>NUCLEOTIDE SEQUENCE</scope>
    <source>
        <strain evidence="2">Wsw4-B4</strain>
    </source>
</reference>
<keyword evidence="1" id="KW-0732">Signal</keyword>
<dbReference type="EMBL" id="CP106735">
    <property type="protein sequence ID" value="UXX80527.1"/>
    <property type="molecule type" value="Genomic_DNA"/>
</dbReference>
<organism evidence="2 3">
    <name type="scientific">Reichenbachiella carrageenanivorans</name>
    <dbReference type="NCBI Taxonomy" id="2979869"/>
    <lineage>
        <taxon>Bacteria</taxon>
        <taxon>Pseudomonadati</taxon>
        <taxon>Bacteroidota</taxon>
        <taxon>Cytophagia</taxon>
        <taxon>Cytophagales</taxon>
        <taxon>Reichenbachiellaceae</taxon>
        <taxon>Reichenbachiella</taxon>
    </lineage>
</organism>
<accession>A0ABY6D2Y8</accession>
<sequence length="288" mass="32363">MTFKYHFLFIFCLLVAGVARSQEKLQDTKNYTSGEQFLAPLYGLKVTVPTSWTGFYPKESEIFMMANDSAQAVECMYFANQSDLKTIQANWKKGFLLAQGLTVELEGKISTEDDGLTFSKIALTNRPDVKGVVLAKCGTFGVCVTAMVYGPAPLMESYFANLAPVLTGIDFVKPTPSAELDRFDWQKELTGKYILAYQRDQSSKKESQVWLYLDGTFKSKISRTGMFKGSAGKYKGTKKGTYLIYNEDQGEPAKLVLLYKGLPEVVLPLTKKDDQYFINGQVFYFSQM</sequence>
<dbReference type="RefSeq" id="WP_263052257.1">
    <property type="nucleotide sequence ID" value="NZ_CP106735.1"/>
</dbReference>
<feature type="chain" id="PRO_5046486835" description="Lipocalin-like domain-containing protein" evidence="1">
    <location>
        <begin position="22"/>
        <end position="288"/>
    </location>
</feature>
<protein>
    <recommendedName>
        <fullName evidence="4">Lipocalin-like domain-containing protein</fullName>
    </recommendedName>
</protein>
<evidence type="ECO:0000256" key="1">
    <source>
        <dbReference type="SAM" id="SignalP"/>
    </source>
</evidence>
<gene>
    <name evidence="2" type="ORF">N7E81_05365</name>
</gene>
<keyword evidence="3" id="KW-1185">Reference proteome</keyword>